<comment type="caution">
    <text evidence="2">The sequence shown here is derived from an EMBL/GenBank/DDBJ whole genome shotgun (WGS) entry which is preliminary data.</text>
</comment>
<organism evidence="2">
    <name type="scientific">Salmonella diarizonae</name>
    <dbReference type="NCBI Taxonomy" id="59204"/>
    <lineage>
        <taxon>Bacteria</taxon>
        <taxon>Pseudomonadati</taxon>
        <taxon>Pseudomonadota</taxon>
        <taxon>Gammaproteobacteria</taxon>
        <taxon>Enterobacterales</taxon>
        <taxon>Enterobacteriaceae</taxon>
        <taxon>Salmonella</taxon>
    </lineage>
</organism>
<keyword evidence="1" id="KW-0812">Transmembrane</keyword>
<dbReference type="Proteomes" id="UP000839735">
    <property type="component" value="Unassembled WGS sequence"/>
</dbReference>
<gene>
    <name evidence="2" type="ORF">CTQ69_16800</name>
</gene>
<sequence length="106" mass="12123">MISATTVWAGCNWRVHESFAFYLSDDNSDVIEVPAGFVTDLILLDGMTVLGVPKWKRTVMYWVGGLLSAMLFILTYLLNQYRNNVKANEKDDKDQKERLNCCEHGM</sequence>
<accession>A0A3U6ZC21</accession>
<name>A0A3U6ZC21_SALDZ</name>
<protein>
    <submittedName>
        <fullName evidence="2">Uncharacterized protein</fullName>
    </submittedName>
</protein>
<keyword evidence="1" id="KW-0472">Membrane</keyword>
<feature type="transmembrane region" description="Helical" evidence="1">
    <location>
        <begin position="59"/>
        <end position="78"/>
    </location>
</feature>
<dbReference type="AlphaFoldDB" id="A0A3U6ZC21"/>
<evidence type="ECO:0000256" key="1">
    <source>
        <dbReference type="SAM" id="Phobius"/>
    </source>
</evidence>
<reference evidence="2" key="1">
    <citation type="submission" date="2018-08" db="EMBL/GenBank/DDBJ databases">
        <authorList>
            <person name="Ashton P.M."/>
            <person name="Dallman T."/>
            <person name="Nair S."/>
            <person name="De Pinna E."/>
            <person name="Peters T."/>
            <person name="Grant K."/>
        </authorList>
    </citation>
    <scope>NUCLEOTIDE SEQUENCE [LARGE SCALE GENOMIC DNA]</scope>
    <source>
        <strain evidence="2">294779</strain>
    </source>
</reference>
<proteinExistence type="predicted"/>
<keyword evidence="1" id="KW-1133">Transmembrane helix</keyword>
<dbReference type="EMBL" id="AAIBIC010000021">
    <property type="protein sequence ID" value="ECC3915618.1"/>
    <property type="molecule type" value="Genomic_DNA"/>
</dbReference>
<evidence type="ECO:0000313" key="2">
    <source>
        <dbReference type="EMBL" id="ECC3915618.1"/>
    </source>
</evidence>